<feature type="transmembrane region" description="Helical" evidence="1">
    <location>
        <begin position="63"/>
        <end position="84"/>
    </location>
</feature>
<proteinExistence type="predicted"/>
<reference evidence="2" key="1">
    <citation type="submission" date="2025-08" db="UniProtKB">
        <authorList>
            <consortium name="Ensembl"/>
        </authorList>
    </citation>
    <scope>IDENTIFICATION</scope>
</reference>
<protein>
    <submittedName>
        <fullName evidence="2">Uncharacterized protein</fullName>
    </submittedName>
</protein>
<keyword evidence="1" id="KW-0472">Membrane</keyword>
<keyword evidence="1" id="KW-0812">Transmembrane</keyword>
<feature type="transmembrane region" description="Helical" evidence="1">
    <location>
        <begin position="21"/>
        <end position="43"/>
    </location>
</feature>
<organism evidence="2 3">
    <name type="scientific">Mus spicilegus</name>
    <name type="common">Mound-building mouse</name>
    <dbReference type="NCBI Taxonomy" id="10103"/>
    <lineage>
        <taxon>Eukaryota</taxon>
        <taxon>Metazoa</taxon>
        <taxon>Chordata</taxon>
        <taxon>Craniata</taxon>
        <taxon>Vertebrata</taxon>
        <taxon>Euteleostomi</taxon>
        <taxon>Mammalia</taxon>
        <taxon>Eutheria</taxon>
        <taxon>Euarchontoglires</taxon>
        <taxon>Glires</taxon>
        <taxon>Rodentia</taxon>
        <taxon>Myomorpha</taxon>
        <taxon>Muroidea</taxon>
        <taxon>Muridae</taxon>
        <taxon>Murinae</taxon>
        <taxon>Mus</taxon>
        <taxon>Mus</taxon>
    </lineage>
</organism>
<reference evidence="2" key="2">
    <citation type="submission" date="2025-09" db="UniProtKB">
        <authorList>
            <consortium name="Ensembl"/>
        </authorList>
    </citation>
    <scope>IDENTIFICATION</scope>
</reference>
<dbReference type="AlphaFoldDB" id="A0A8C6N2D7"/>
<sequence length="87" mass="9737">ETLSTKTKTDTRTDNPSATSFLILLFSALLITEIVPVGLLPWTCGILDWFSSQPWPSVTCEQYIMSSAITAGEAKTVFFCFFFFMKP</sequence>
<evidence type="ECO:0000313" key="2">
    <source>
        <dbReference type="Ensembl" id="ENSMSIP00000030292.1"/>
    </source>
</evidence>
<evidence type="ECO:0000313" key="3">
    <source>
        <dbReference type="Proteomes" id="UP000694415"/>
    </source>
</evidence>
<name>A0A8C6N2D7_MUSSI</name>
<dbReference type="Proteomes" id="UP000694415">
    <property type="component" value="Unplaced"/>
</dbReference>
<keyword evidence="1" id="KW-1133">Transmembrane helix</keyword>
<accession>A0A8C6N2D7</accession>
<dbReference type="Ensembl" id="ENSMSIT00000038135.1">
    <property type="protein sequence ID" value="ENSMSIP00000030292.1"/>
    <property type="gene ID" value="ENSMSIG00000025375.1"/>
</dbReference>
<evidence type="ECO:0000256" key="1">
    <source>
        <dbReference type="SAM" id="Phobius"/>
    </source>
</evidence>
<keyword evidence="3" id="KW-1185">Reference proteome</keyword>